<organism evidence="4 5">
    <name type="scientific">Sulfuritortus calidifontis</name>
    <dbReference type="NCBI Taxonomy" id="1914471"/>
    <lineage>
        <taxon>Bacteria</taxon>
        <taxon>Pseudomonadati</taxon>
        <taxon>Pseudomonadota</taxon>
        <taxon>Betaproteobacteria</taxon>
        <taxon>Nitrosomonadales</taxon>
        <taxon>Thiobacillaceae</taxon>
        <taxon>Sulfuritortus</taxon>
    </lineage>
</organism>
<dbReference type="InterPro" id="IPR036679">
    <property type="entry name" value="FlgN-like_sf"/>
</dbReference>
<comment type="caution">
    <text evidence="4">The sequence shown here is derived from an EMBL/GenBank/DDBJ whole genome shotgun (WGS) entry which is preliminary data.</text>
</comment>
<name>A0A4R3JUM9_9PROT</name>
<dbReference type="AlphaFoldDB" id="A0A4R3JUM9"/>
<dbReference type="EMBL" id="SLZY01000009">
    <property type="protein sequence ID" value="TCS71524.1"/>
    <property type="molecule type" value="Genomic_DNA"/>
</dbReference>
<dbReference type="Pfam" id="PF05130">
    <property type="entry name" value="FlgN"/>
    <property type="match status" value="1"/>
</dbReference>
<gene>
    <name evidence="4" type="ORF">EDC61_10970</name>
</gene>
<protein>
    <submittedName>
        <fullName evidence="4">Flagellar biosynthesis/type III secretory pathway chaperone</fullName>
    </submittedName>
</protein>
<keyword evidence="4" id="KW-0966">Cell projection</keyword>
<evidence type="ECO:0000256" key="1">
    <source>
        <dbReference type="ARBA" id="ARBA00002397"/>
    </source>
</evidence>
<dbReference type="GO" id="GO:0044780">
    <property type="term" value="P:bacterial-type flagellum assembly"/>
    <property type="evidence" value="ECO:0007669"/>
    <property type="project" value="InterPro"/>
</dbReference>
<comment type="similarity">
    <text evidence="2">Belongs to the FlgN family.</text>
</comment>
<evidence type="ECO:0000256" key="2">
    <source>
        <dbReference type="ARBA" id="ARBA00007703"/>
    </source>
</evidence>
<sequence length="152" mass="16479">MSAIANQVKDLAAHLGLFVTLLEREHAALTAKALDDLNSIIEEKNRLAGLLGNQWSNLRSSLGLKQALPVDLKAALTARGEQAALKDGQLIGQLSERARDLNQRNGALIREQLRQTNKAIDILQTMSRQNATYGPDGLSHGGLAYSRTIDKA</sequence>
<dbReference type="Proteomes" id="UP000295135">
    <property type="component" value="Unassembled WGS sequence"/>
</dbReference>
<dbReference type="RefSeq" id="WP_126461226.1">
    <property type="nucleotide sequence ID" value="NZ_AP018721.1"/>
</dbReference>
<keyword evidence="3" id="KW-1005">Bacterial flagellum biogenesis</keyword>
<keyword evidence="5" id="KW-1185">Reference proteome</keyword>
<comment type="function">
    <text evidence="1">Required for the efficient initiation of filament assembly.</text>
</comment>
<dbReference type="Gene3D" id="1.20.58.300">
    <property type="entry name" value="FlgN-like"/>
    <property type="match status" value="1"/>
</dbReference>
<dbReference type="SUPFAM" id="SSF140566">
    <property type="entry name" value="FlgN-like"/>
    <property type="match status" value="1"/>
</dbReference>
<evidence type="ECO:0000256" key="3">
    <source>
        <dbReference type="ARBA" id="ARBA00022795"/>
    </source>
</evidence>
<evidence type="ECO:0000313" key="5">
    <source>
        <dbReference type="Proteomes" id="UP000295135"/>
    </source>
</evidence>
<proteinExistence type="inferred from homology"/>
<evidence type="ECO:0000313" key="4">
    <source>
        <dbReference type="EMBL" id="TCS71524.1"/>
    </source>
</evidence>
<keyword evidence="4" id="KW-0969">Cilium</keyword>
<keyword evidence="4" id="KW-0282">Flagellum</keyword>
<accession>A0A4R3JUM9</accession>
<reference evidence="4 5" key="1">
    <citation type="submission" date="2019-03" db="EMBL/GenBank/DDBJ databases">
        <title>Genomic Encyclopedia of Type Strains, Phase IV (KMG-IV): sequencing the most valuable type-strain genomes for metagenomic binning, comparative biology and taxonomic classification.</title>
        <authorList>
            <person name="Goeker M."/>
        </authorList>
    </citation>
    <scope>NUCLEOTIDE SEQUENCE [LARGE SCALE GENOMIC DNA]</scope>
    <source>
        <strain evidence="4 5">DSM 103923</strain>
    </source>
</reference>
<dbReference type="InterPro" id="IPR007809">
    <property type="entry name" value="FlgN-like"/>
</dbReference>